<dbReference type="InterPro" id="IPR020581">
    <property type="entry name" value="GDC_P"/>
</dbReference>
<dbReference type="AlphaFoldDB" id="A0AAD2AC71"/>
<proteinExistence type="predicted"/>
<keyword evidence="1" id="KW-0560">Oxidoreductase</keyword>
<dbReference type="SUPFAM" id="SSF53383">
    <property type="entry name" value="PLP-dependent transferases"/>
    <property type="match status" value="1"/>
</dbReference>
<name>A0AAD2AC71_9LAMI</name>
<evidence type="ECO:0000259" key="2">
    <source>
        <dbReference type="Pfam" id="PF02347"/>
    </source>
</evidence>
<dbReference type="GO" id="GO:0009941">
    <property type="term" value="C:chloroplast envelope"/>
    <property type="evidence" value="ECO:0007669"/>
    <property type="project" value="TreeGrafter"/>
</dbReference>
<dbReference type="GO" id="GO:0005960">
    <property type="term" value="C:glycine cleavage complex"/>
    <property type="evidence" value="ECO:0007669"/>
    <property type="project" value="TreeGrafter"/>
</dbReference>
<sequence>MVVMYAIYHGLEVLKTIAQRVHGLAETFSTGLKKLGTLEVQGLPFFNIVKVKFADSKIIVDAAYKNEINVQIVDKNIVIFTAASLVSEVQTMIPPGLASIKGSLIVPQYDSIGILYYEVEPTTEMMPVTWPAFADLHPKIFKNLGELLCVITSFDSFSLQPNAGSAGEYARLMVIRTYHMSRGDHHRDICIILVSAHGTNPASVALSRMKIVDVGTDAKVNINFEELQKASEANKENLATLTCSCAAAAIE</sequence>
<keyword evidence="4" id="KW-1185">Reference proteome</keyword>
<protein>
    <recommendedName>
        <fullName evidence="2">Glycine cleavage system P-protein N-terminal domain-containing protein</fullName>
    </recommendedName>
</protein>
<dbReference type="GO" id="GO:0048046">
    <property type="term" value="C:apoplast"/>
    <property type="evidence" value="ECO:0007669"/>
    <property type="project" value="TreeGrafter"/>
</dbReference>
<dbReference type="Gene3D" id="3.40.640.10">
    <property type="entry name" value="Type I PLP-dependent aspartate aminotransferase-like (Major domain)"/>
    <property type="match status" value="1"/>
</dbReference>
<dbReference type="InterPro" id="IPR015421">
    <property type="entry name" value="PyrdxlP-dep_Trfase_major"/>
</dbReference>
<evidence type="ECO:0000256" key="1">
    <source>
        <dbReference type="ARBA" id="ARBA00023002"/>
    </source>
</evidence>
<gene>
    <name evidence="3" type="ORF">FPE_LOCUS32294</name>
</gene>
<feature type="domain" description="Glycine cleavage system P-protein N-terminal" evidence="2">
    <location>
        <begin position="2"/>
        <end position="81"/>
    </location>
</feature>
<evidence type="ECO:0000313" key="4">
    <source>
        <dbReference type="Proteomes" id="UP000834106"/>
    </source>
</evidence>
<dbReference type="InterPro" id="IPR049315">
    <property type="entry name" value="GDC-P_N"/>
</dbReference>
<dbReference type="Pfam" id="PF02347">
    <property type="entry name" value="GDC-P"/>
    <property type="match status" value="1"/>
</dbReference>
<dbReference type="GO" id="GO:0019464">
    <property type="term" value="P:glycine decarboxylation via glycine cleavage system"/>
    <property type="evidence" value="ECO:0007669"/>
    <property type="project" value="TreeGrafter"/>
</dbReference>
<dbReference type="PANTHER" id="PTHR11773">
    <property type="entry name" value="GLYCINE DEHYDROGENASE, DECARBOXYLATING"/>
    <property type="match status" value="1"/>
</dbReference>
<accession>A0AAD2AC71</accession>
<reference evidence="3" key="1">
    <citation type="submission" date="2023-05" db="EMBL/GenBank/DDBJ databases">
        <authorList>
            <person name="Huff M."/>
        </authorList>
    </citation>
    <scope>NUCLEOTIDE SEQUENCE</scope>
</reference>
<dbReference type="PANTHER" id="PTHR11773:SF1">
    <property type="entry name" value="GLYCINE DEHYDROGENASE (DECARBOXYLATING), MITOCHONDRIAL"/>
    <property type="match status" value="1"/>
</dbReference>
<dbReference type="InterPro" id="IPR015424">
    <property type="entry name" value="PyrdxlP-dep_Trfase"/>
</dbReference>
<dbReference type="GO" id="GO:0005739">
    <property type="term" value="C:mitochondrion"/>
    <property type="evidence" value="ECO:0007669"/>
    <property type="project" value="TreeGrafter"/>
</dbReference>
<dbReference type="GO" id="GO:0004375">
    <property type="term" value="F:glycine dehydrogenase (decarboxylating) activity"/>
    <property type="evidence" value="ECO:0007669"/>
    <property type="project" value="InterPro"/>
</dbReference>
<dbReference type="EMBL" id="OU503056">
    <property type="protein sequence ID" value="CAI9784864.1"/>
    <property type="molecule type" value="Genomic_DNA"/>
</dbReference>
<dbReference type="GO" id="GO:0016594">
    <property type="term" value="F:glycine binding"/>
    <property type="evidence" value="ECO:0007669"/>
    <property type="project" value="TreeGrafter"/>
</dbReference>
<dbReference type="Proteomes" id="UP000834106">
    <property type="component" value="Chromosome 21"/>
</dbReference>
<dbReference type="GO" id="GO:0030170">
    <property type="term" value="F:pyridoxal phosphate binding"/>
    <property type="evidence" value="ECO:0007669"/>
    <property type="project" value="TreeGrafter"/>
</dbReference>
<evidence type="ECO:0000313" key="3">
    <source>
        <dbReference type="EMBL" id="CAI9784864.1"/>
    </source>
</evidence>
<organism evidence="3 4">
    <name type="scientific">Fraxinus pennsylvanica</name>
    <dbReference type="NCBI Taxonomy" id="56036"/>
    <lineage>
        <taxon>Eukaryota</taxon>
        <taxon>Viridiplantae</taxon>
        <taxon>Streptophyta</taxon>
        <taxon>Embryophyta</taxon>
        <taxon>Tracheophyta</taxon>
        <taxon>Spermatophyta</taxon>
        <taxon>Magnoliopsida</taxon>
        <taxon>eudicotyledons</taxon>
        <taxon>Gunneridae</taxon>
        <taxon>Pentapetalae</taxon>
        <taxon>asterids</taxon>
        <taxon>lamiids</taxon>
        <taxon>Lamiales</taxon>
        <taxon>Oleaceae</taxon>
        <taxon>Oleeae</taxon>
        <taxon>Fraxinus</taxon>
    </lineage>
</organism>